<dbReference type="InterPro" id="IPR033937">
    <property type="entry name" value="MGS_CPS_CarB"/>
</dbReference>
<feature type="binding site" evidence="17">
    <location>
        <position position="241"/>
    </location>
    <ligand>
        <name>ATP</name>
        <dbReference type="ChEBI" id="CHEBI:30616"/>
        <label>1</label>
    </ligand>
</feature>
<dbReference type="PANTHER" id="PTHR11405:SF53">
    <property type="entry name" value="CARBAMOYL-PHOSPHATE SYNTHASE [AMMONIA], MITOCHONDRIAL"/>
    <property type="match status" value="1"/>
</dbReference>
<name>A0A4U7JFH1_9FIRM</name>
<feature type="binding site" evidence="17">
    <location>
        <position position="839"/>
    </location>
    <ligand>
        <name>Mg(2+)</name>
        <dbReference type="ChEBI" id="CHEBI:18420"/>
        <label>4</label>
    </ligand>
</feature>
<dbReference type="InterPro" id="IPR005480">
    <property type="entry name" value="CPSase_lsu_oligo"/>
</dbReference>
<feature type="binding site" evidence="17">
    <location>
        <position position="243"/>
    </location>
    <ligand>
        <name>ATP</name>
        <dbReference type="ChEBI" id="CHEBI:30616"/>
        <label>1</label>
    </ligand>
</feature>
<dbReference type="GO" id="GO:0005524">
    <property type="term" value="F:ATP binding"/>
    <property type="evidence" value="ECO:0007669"/>
    <property type="project" value="UniProtKB-UniRule"/>
</dbReference>
<gene>
    <name evidence="17 18" type="primary">carB</name>
    <name evidence="18" type="ORF">EHE19_003025</name>
</gene>
<feature type="binding site" evidence="17">
    <location>
        <position position="208"/>
    </location>
    <ligand>
        <name>ATP</name>
        <dbReference type="ChEBI" id="CHEBI:30616"/>
        <label>1</label>
    </ligand>
</feature>
<dbReference type="InterPro" id="IPR011761">
    <property type="entry name" value="ATP-grasp"/>
</dbReference>
<feature type="binding site" evidence="17">
    <location>
        <position position="784"/>
    </location>
    <ligand>
        <name>ATP</name>
        <dbReference type="ChEBI" id="CHEBI:30616"/>
        <label>2</label>
    </ligand>
</feature>
<dbReference type="GO" id="GO:0004087">
    <property type="term" value="F:carbamoyl-phosphate synthase (ammonia) activity"/>
    <property type="evidence" value="ECO:0007669"/>
    <property type="project" value="UniProtKB-EC"/>
</dbReference>
<feature type="binding site" evidence="17">
    <location>
        <position position="242"/>
    </location>
    <ligand>
        <name>ATP</name>
        <dbReference type="ChEBI" id="CHEBI:30616"/>
        <label>1</label>
    </ligand>
</feature>
<dbReference type="Gene3D" id="3.30.470.20">
    <property type="entry name" value="ATP-grasp fold, B domain"/>
    <property type="match status" value="2"/>
</dbReference>
<feature type="binding site" evidence="17">
    <location>
        <position position="298"/>
    </location>
    <ligand>
        <name>Mg(2+)</name>
        <dbReference type="ChEBI" id="CHEBI:18420"/>
        <label>2</label>
    </ligand>
</feature>
<proteinExistence type="inferred from homology"/>
<dbReference type="FunFam" id="3.40.50.20:FF:000002">
    <property type="entry name" value="Carbamoyl-phosphate synthase large chain"/>
    <property type="match status" value="1"/>
</dbReference>
<dbReference type="HAMAP" id="MF_01210_A">
    <property type="entry name" value="CPSase_L_chain_A"/>
    <property type="match status" value="1"/>
</dbReference>
<keyword evidence="5 17" id="KW-0436">Ligase</keyword>
<evidence type="ECO:0000256" key="13">
    <source>
        <dbReference type="ARBA" id="ARBA00023211"/>
    </source>
</evidence>
<dbReference type="SUPFAM" id="SSF52335">
    <property type="entry name" value="Methylglyoxal synthase-like"/>
    <property type="match status" value="1"/>
</dbReference>
<feature type="binding site" evidence="17">
    <location>
        <position position="837"/>
    </location>
    <ligand>
        <name>ATP</name>
        <dbReference type="ChEBI" id="CHEBI:30616"/>
        <label>2</label>
    </ligand>
</feature>
<dbReference type="GO" id="GO:0006526">
    <property type="term" value="P:L-arginine biosynthetic process"/>
    <property type="evidence" value="ECO:0007669"/>
    <property type="project" value="UniProtKB-UniRule"/>
</dbReference>
<evidence type="ECO:0000256" key="4">
    <source>
        <dbReference type="ARBA" id="ARBA00022571"/>
    </source>
</evidence>
<evidence type="ECO:0000256" key="1">
    <source>
        <dbReference type="ARBA" id="ARBA00001936"/>
    </source>
</evidence>
<evidence type="ECO:0000256" key="16">
    <source>
        <dbReference type="ARBA" id="ARBA00060037"/>
    </source>
</evidence>
<dbReference type="InterPro" id="IPR011607">
    <property type="entry name" value="MGS-like_dom"/>
</dbReference>
<dbReference type="KEGG" id="rher:EHE19_003025"/>
<feature type="binding site" evidence="17">
    <location>
        <position position="284"/>
    </location>
    <ligand>
        <name>Mg(2+)</name>
        <dbReference type="ChEBI" id="CHEBI:18420"/>
        <label>1</label>
    </ligand>
</feature>
<accession>A0A4U7JFH1</accession>
<comment type="similarity">
    <text evidence="3 17">Belongs to the CarB family.</text>
</comment>
<evidence type="ECO:0000256" key="12">
    <source>
        <dbReference type="ARBA" id="ARBA00022975"/>
    </source>
</evidence>
<dbReference type="RefSeq" id="WP_137697553.1">
    <property type="nucleotide sequence ID" value="NZ_CP061336.1"/>
</dbReference>
<evidence type="ECO:0000256" key="2">
    <source>
        <dbReference type="ARBA" id="ARBA00005077"/>
    </source>
</evidence>
<feature type="binding site" evidence="17">
    <location>
        <position position="824"/>
    </location>
    <ligand>
        <name>Mn(2+)</name>
        <dbReference type="ChEBI" id="CHEBI:29035"/>
        <label>3</label>
    </ligand>
</feature>
<dbReference type="InterPro" id="IPR005479">
    <property type="entry name" value="CPAse_ATP-bd"/>
</dbReference>
<feature type="binding site" evidence="17">
    <location>
        <position position="175"/>
    </location>
    <ligand>
        <name>ATP</name>
        <dbReference type="ChEBI" id="CHEBI:30616"/>
        <label>1</label>
    </ligand>
</feature>
<evidence type="ECO:0000256" key="8">
    <source>
        <dbReference type="ARBA" id="ARBA00022737"/>
    </source>
</evidence>
<feature type="binding site" evidence="17">
    <location>
        <position position="129"/>
    </location>
    <ligand>
        <name>ATP</name>
        <dbReference type="ChEBI" id="CHEBI:30616"/>
        <label>1</label>
    </ligand>
</feature>
<dbReference type="SMART" id="SM00851">
    <property type="entry name" value="MGS"/>
    <property type="match status" value="1"/>
</dbReference>
<comment type="pathway">
    <text evidence="2 17">Amino-acid biosynthesis; L-arginine biosynthesis; carbamoyl phosphate from bicarbonate: step 1/1.</text>
</comment>
<evidence type="ECO:0000256" key="10">
    <source>
        <dbReference type="ARBA" id="ARBA00022840"/>
    </source>
</evidence>
<evidence type="ECO:0000256" key="7">
    <source>
        <dbReference type="ARBA" id="ARBA00022723"/>
    </source>
</evidence>
<comment type="function">
    <text evidence="17">Large subunit of the glutamine-dependent carbamoyl phosphate synthetase (CPSase). CPSase catalyzes the formation of carbamoyl phosphate from the ammonia moiety of glutamine, carbonate, and phosphate donated by ATP, constituting the first step of 2 biosynthetic pathways, one leading to arginine and/or urea and the other to pyrimidine nucleotides. The large subunit (synthetase) binds the substrates ammonia (free or transferred from glutamine from the small subunit), hydrogencarbonate and ATP and carries out an ATP-coupled ligase reaction, activating hydrogencarbonate by forming carboxy phosphate which reacts with ammonia to form carbamoyl phosphate.</text>
</comment>
<dbReference type="GO" id="GO:0044205">
    <property type="term" value="P:'de novo' UMP biosynthetic process"/>
    <property type="evidence" value="ECO:0007669"/>
    <property type="project" value="UniProtKB-UniRule"/>
</dbReference>
<dbReference type="EMBL" id="CP061336">
    <property type="protein sequence ID" value="QNU67513.1"/>
    <property type="molecule type" value="Genomic_DNA"/>
</dbReference>
<feature type="region of interest" description="Carboxyphosphate synthetic domain" evidence="17">
    <location>
        <begin position="1"/>
        <end position="401"/>
    </location>
</feature>
<dbReference type="GO" id="GO:0005737">
    <property type="term" value="C:cytoplasm"/>
    <property type="evidence" value="ECO:0007669"/>
    <property type="project" value="TreeGrafter"/>
</dbReference>
<comment type="cofactor">
    <cofactor evidence="17">
        <name>Mg(2+)</name>
        <dbReference type="ChEBI" id="CHEBI:18420"/>
    </cofactor>
    <cofactor evidence="17">
        <name>Mn(2+)</name>
        <dbReference type="ChEBI" id="CHEBI:29035"/>
    </cofactor>
    <text evidence="17">Binds 4 Mg(2+) or Mn(2+) ions per subunit.</text>
</comment>
<dbReference type="FunFam" id="3.30.470.20:FF:000001">
    <property type="entry name" value="Carbamoyl-phosphate synthase large chain"/>
    <property type="match status" value="1"/>
</dbReference>
<feature type="binding site" evidence="17">
    <location>
        <position position="215"/>
    </location>
    <ligand>
        <name>ATP</name>
        <dbReference type="ChEBI" id="CHEBI:30616"/>
        <label>1</label>
    </ligand>
</feature>
<dbReference type="Proteomes" id="UP000306409">
    <property type="component" value="Chromosome"/>
</dbReference>
<dbReference type="InterPro" id="IPR036897">
    <property type="entry name" value="CarbamoylP_synth_lsu_oligo_sf"/>
</dbReference>
<evidence type="ECO:0000256" key="5">
    <source>
        <dbReference type="ARBA" id="ARBA00022598"/>
    </source>
</evidence>
<dbReference type="SMART" id="SM01096">
    <property type="entry name" value="CPSase_L_D3"/>
    <property type="match status" value="1"/>
</dbReference>
<feature type="binding site" evidence="17">
    <location>
        <position position="300"/>
    </location>
    <ligand>
        <name>Mn(2+)</name>
        <dbReference type="ChEBI" id="CHEBI:29035"/>
        <label>2</label>
    </ligand>
</feature>
<comment type="caution">
    <text evidence="17">Lacks conserved residue(s) required for the propagation of feature annotation.</text>
</comment>
<dbReference type="SUPFAM" id="SSF56059">
    <property type="entry name" value="Glutathione synthetase ATP-binding domain-like"/>
    <property type="match status" value="2"/>
</dbReference>
<dbReference type="AlphaFoldDB" id="A0A4U7JFH1"/>
<evidence type="ECO:0000256" key="14">
    <source>
        <dbReference type="ARBA" id="ARBA00047359"/>
    </source>
</evidence>
<keyword evidence="8 17" id="KW-0677">Repeat</keyword>
<keyword evidence="4 17" id="KW-0055">Arginine biosynthesis</keyword>
<feature type="binding site" evidence="17">
    <location>
        <position position="711"/>
    </location>
    <ligand>
        <name>ATP</name>
        <dbReference type="ChEBI" id="CHEBI:30616"/>
        <label>2</label>
    </ligand>
</feature>
<feature type="binding site" evidence="17">
    <location>
        <position position="298"/>
    </location>
    <ligand>
        <name>Mg(2+)</name>
        <dbReference type="ChEBI" id="CHEBI:18420"/>
        <label>1</label>
    </ligand>
</feature>
<comment type="catalytic activity">
    <reaction evidence="14 17">
        <text>hydrogencarbonate + NH4(+) + 2 ATP = carbamoyl phosphate + 2 ADP + phosphate + 2 H(+)</text>
        <dbReference type="Rhea" id="RHEA:18029"/>
        <dbReference type="ChEBI" id="CHEBI:15378"/>
        <dbReference type="ChEBI" id="CHEBI:17544"/>
        <dbReference type="ChEBI" id="CHEBI:28938"/>
        <dbReference type="ChEBI" id="CHEBI:30616"/>
        <dbReference type="ChEBI" id="CHEBI:43474"/>
        <dbReference type="ChEBI" id="CHEBI:58228"/>
        <dbReference type="ChEBI" id="CHEBI:456216"/>
        <dbReference type="EC" id="6.3.4.16"/>
    </reaction>
</comment>
<keyword evidence="7" id="KW-0479">Metal-binding</keyword>
<feature type="binding site" evidence="17">
    <location>
        <position position="783"/>
    </location>
    <ligand>
        <name>ATP</name>
        <dbReference type="ChEBI" id="CHEBI:30616"/>
        <label>2</label>
    </ligand>
</feature>
<dbReference type="Gene3D" id="3.30.1490.20">
    <property type="entry name" value="ATP-grasp fold, A domain"/>
    <property type="match status" value="1"/>
</dbReference>
<comment type="cofactor">
    <cofactor evidence="1">
        <name>Mn(2+)</name>
        <dbReference type="ChEBI" id="CHEBI:29035"/>
    </cofactor>
</comment>
<comment type="catalytic activity">
    <reaction evidence="15 17">
        <text>hydrogencarbonate + L-glutamine + 2 ATP + H2O = carbamoyl phosphate + L-glutamate + 2 ADP + phosphate + 2 H(+)</text>
        <dbReference type="Rhea" id="RHEA:18633"/>
        <dbReference type="ChEBI" id="CHEBI:15377"/>
        <dbReference type="ChEBI" id="CHEBI:15378"/>
        <dbReference type="ChEBI" id="CHEBI:17544"/>
        <dbReference type="ChEBI" id="CHEBI:29985"/>
        <dbReference type="ChEBI" id="CHEBI:30616"/>
        <dbReference type="ChEBI" id="CHEBI:43474"/>
        <dbReference type="ChEBI" id="CHEBI:58228"/>
        <dbReference type="ChEBI" id="CHEBI:58359"/>
        <dbReference type="ChEBI" id="CHEBI:456216"/>
        <dbReference type="EC" id="6.3.5.5"/>
    </reaction>
</comment>
<dbReference type="NCBIfam" id="TIGR01369">
    <property type="entry name" value="CPSaseII_lrg"/>
    <property type="match status" value="1"/>
</dbReference>
<evidence type="ECO:0000256" key="6">
    <source>
        <dbReference type="ARBA" id="ARBA00022605"/>
    </source>
</evidence>
<dbReference type="UniPathway" id="UPA00068">
    <property type="reaction ID" value="UER00171"/>
</dbReference>
<feature type="binding site" evidence="17">
    <location>
        <position position="781"/>
    </location>
    <ligand>
        <name>ATP</name>
        <dbReference type="ChEBI" id="CHEBI:30616"/>
        <label>2</label>
    </ligand>
</feature>
<dbReference type="FunFam" id="1.10.1030.10:FF:000002">
    <property type="entry name" value="Carbamoyl-phosphate synthase large chain"/>
    <property type="match status" value="1"/>
</dbReference>
<reference evidence="18 19" key="1">
    <citation type="submission" date="2020-09" db="EMBL/GenBank/DDBJ databases">
        <title>Characterization and genome sequencing of Ruminiclostridium sp. nov. MA18.</title>
        <authorList>
            <person name="Rettenmaier R."/>
            <person name="Kowollik M.-L."/>
            <person name="Liebl W."/>
            <person name="Zverlov V."/>
        </authorList>
    </citation>
    <scope>NUCLEOTIDE SEQUENCE [LARGE SCALE GENOMIC DNA]</scope>
    <source>
        <strain evidence="18 19">MA18</strain>
    </source>
</reference>
<feature type="binding site" evidence="17">
    <location>
        <position position="750"/>
    </location>
    <ligand>
        <name>ATP</name>
        <dbReference type="ChEBI" id="CHEBI:30616"/>
        <label>2</label>
    </ligand>
</feature>
<feature type="binding site" evidence="17">
    <location>
        <position position="837"/>
    </location>
    <ligand>
        <name>Mn(2+)</name>
        <dbReference type="ChEBI" id="CHEBI:29035"/>
        <label>4</label>
    </ligand>
</feature>
<feature type="binding site" evidence="17">
    <location>
        <position position="756"/>
    </location>
    <ligand>
        <name>ATP</name>
        <dbReference type="ChEBI" id="CHEBI:30616"/>
        <label>2</label>
    </ligand>
</feature>
<dbReference type="OrthoDB" id="9804197at2"/>
<dbReference type="PROSITE" id="PS51855">
    <property type="entry name" value="MGS"/>
    <property type="match status" value="1"/>
</dbReference>
<keyword evidence="11" id="KW-0460">Magnesium</keyword>
<dbReference type="PROSITE" id="PS00866">
    <property type="entry name" value="CPSASE_1"/>
    <property type="match status" value="2"/>
</dbReference>
<feature type="binding site" evidence="17">
    <location>
        <position position="300"/>
    </location>
    <ligand>
        <name>Mg(2+)</name>
        <dbReference type="ChEBI" id="CHEBI:18420"/>
        <label>2</label>
    </ligand>
</feature>
<keyword evidence="12 17" id="KW-0665">Pyrimidine biosynthesis</keyword>
<dbReference type="InterPro" id="IPR005483">
    <property type="entry name" value="CPSase_dom"/>
</dbReference>
<dbReference type="Pfam" id="PF02787">
    <property type="entry name" value="CPSase_L_D3"/>
    <property type="match status" value="1"/>
</dbReference>
<dbReference type="Gene3D" id="1.10.1030.10">
    <property type="entry name" value="Carbamoyl-phosphate synthetase, large subunit oligomerisation domain"/>
    <property type="match status" value="1"/>
</dbReference>
<dbReference type="Gene3D" id="3.40.50.20">
    <property type="match status" value="2"/>
</dbReference>
<dbReference type="SUPFAM" id="SSF52440">
    <property type="entry name" value="PreATP-grasp domain"/>
    <property type="match status" value="2"/>
</dbReference>
<dbReference type="GO" id="GO:0046872">
    <property type="term" value="F:metal ion binding"/>
    <property type="evidence" value="ECO:0007669"/>
    <property type="project" value="UniProtKB-KW"/>
</dbReference>
<feature type="binding site" evidence="17">
    <location>
        <position position="284"/>
    </location>
    <ligand>
        <name>ATP</name>
        <dbReference type="ChEBI" id="CHEBI:30616"/>
        <label>1</label>
    </ligand>
</feature>
<dbReference type="Pfam" id="PF25596">
    <property type="entry name" value="CPSase_L_D1"/>
    <property type="match status" value="2"/>
</dbReference>
<feature type="binding site" evidence="17">
    <location>
        <position position="837"/>
    </location>
    <ligand>
        <name>Mg(2+)</name>
        <dbReference type="ChEBI" id="CHEBI:18420"/>
        <label>4</label>
    </ligand>
</feature>
<dbReference type="Pfam" id="PF02142">
    <property type="entry name" value="MGS"/>
    <property type="match status" value="1"/>
</dbReference>
<dbReference type="PANTHER" id="PTHR11405">
    <property type="entry name" value="CARBAMOYLTRANSFERASE FAMILY MEMBER"/>
    <property type="match status" value="1"/>
</dbReference>
<dbReference type="EC" id="6.3.4.16" evidence="17"/>
<dbReference type="CDD" id="cd01424">
    <property type="entry name" value="MGS_CPS_II"/>
    <property type="match status" value="1"/>
</dbReference>
<dbReference type="NCBIfam" id="NF003671">
    <property type="entry name" value="PRK05294.1"/>
    <property type="match status" value="1"/>
</dbReference>
<dbReference type="PROSITE" id="PS00867">
    <property type="entry name" value="CPSASE_2"/>
    <property type="match status" value="2"/>
</dbReference>
<feature type="binding site" evidence="17">
    <location>
        <position position="837"/>
    </location>
    <ligand>
        <name>Mn(2+)</name>
        <dbReference type="ChEBI" id="CHEBI:29035"/>
        <label>3</label>
    </ligand>
</feature>
<feature type="binding site" evidence="17">
    <location>
        <position position="752"/>
    </location>
    <ligand>
        <name>ATP</name>
        <dbReference type="ChEBI" id="CHEBI:30616"/>
        <label>2</label>
    </ligand>
</feature>
<feature type="region of interest" description="Allosteric domain" evidence="17">
    <location>
        <begin position="935"/>
        <end position="1071"/>
    </location>
</feature>
<protein>
    <recommendedName>
        <fullName evidence="17">Carbamoyl phosphate synthase large chain</fullName>
        <ecNumber evidence="17">6.3.4.16</ecNumber>
        <ecNumber evidence="17">6.3.5.5</ecNumber>
    </recommendedName>
    <alternativeName>
        <fullName evidence="17">Carbamoyl phosphate synthetase ammonia chain</fullName>
    </alternativeName>
</protein>
<dbReference type="FunFam" id="3.30.1490.20:FF:000001">
    <property type="entry name" value="Carbamoyl-phosphate synthase large chain"/>
    <property type="match status" value="1"/>
</dbReference>
<comment type="pathway">
    <text evidence="17">Pyrimidine metabolism; UMP biosynthesis via de novo pathway; (S)-dihydroorotate from bicarbonate: step 1/3.</text>
</comment>
<feature type="binding site" evidence="17">
    <location>
        <position position="837"/>
    </location>
    <ligand>
        <name>Mg(2+)</name>
        <dbReference type="ChEBI" id="CHEBI:18420"/>
        <label>3</label>
    </ligand>
</feature>
<feature type="binding site" evidence="17">
    <location>
        <position position="839"/>
    </location>
    <ligand>
        <name>Mn(2+)</name>
        <dbReference type="ChEBI" id="CHEBI:29035"/>
        <label>4</label>
    </ligand>
</feature>
<evidence type="ECO:0000256" key="15">
    <source>
        <dbReference type="ARBA" id="ARBA00048816"/>
    </source>
</evidence>
<dbReference type="FunFam" id="3.40.50.20:FF:000001">
    <property type="entry name" value="Carbamoyl-phosphate synthase large chain"/>
    <property type="match status" value="1"/>
</dbReference>
<dbReference type="FunFam" id="3.30.470.20:FF:000026">
    <property type="entry name" value="Carbamoyl-phosphate synthase large chain"/>
    <property type="match status" value="1"/>
</dbReference>
<dbReference type="SUPFAM" id="SSF48108">
    <property type="entry name" value="Carbamoyl phosphate synthetase, large subunit connection domain"/>
    <property type="match status" value="1"/>
</dbReference>
<dbReference type="NCBIfam" id="NF009455">
    <property type="entry name" value="PRK12815.1"/>
    <property type="match status" value="1"/>
</dbReference>
<comment type="domain">
    <text evidence="17">The large subunit is composed of 2 ATP-grasp domains that are involved in binding the 2 ATP molecules needed for carbamoyl phosphate synthesis. The N-terminal ATP-grasp domain (referred to as the carboxyphosphate synthetic component) catalyzes the ATP-dependent phosphorylation of hydrogencarbonate to carboxyphosphate and the subsequent nucleophilic attack by ammonia to form a carbamate intermediate. The C-terminal ATP-grasp domain (referred to as the carbamoyl phosphate synthetic component) then catalyzes the phosphorylation of carbamate with the second ATP to form the end product carbamoyl phosphate. The reactive and unstable enzyme intermediates are sequentially channeled from one active site to the next through the interior of the protein over a distance of at least 96 A.</text>
</comment>
<evidence type="ECO:0000256" key="3">
    <source>
        <dbReference type="ARBA" id="ARBA00009799"/>
    </source>
</evidence>
<dbReference type="Pfam" id="PF02786">
    <property type="entry name" value="CPSase_L_D2"/>
    <property type="match status" value="2"/>
</dbReference>
<evidence type="ECO:0000256" key="17">
    <source>
        <dbReference type="HAMAP-Rule" id="MF_01210"/>
    </source>
</evidence>
<comment type="subunit">
    <text evidence="17">Composed of two chains; the small (or glutamine) chain promotes the hydrolysis of glutamine to ammonia, which is used by the large (or ammonia) chain to synthesize carbamoyl phosphate. Tetramer of heterodimers (alpha,beta)4.</text>
</comment>
<dbReference type="GO" id="GO:0006541">
    <property type="term" value="P:glutamine metabolic process"/>
    <property type="evidence" value="ECO:0007669"/>
    <property type="project" value="TreeGrafter"/>
</dbReference>
<evidence type="ECO:0000313" key="19">
    <source>
        <dbReference type="Proteomes" id="UP000306409"/>
    </source>
</evidence>
<dbReference type="InterPro" id="IPR058047">
    <property type="entry name" value="CPSase_preATP-grasp"/>
</dbReference>
<feature type="binding site" evidence="17">
    <location>
        <position position="169"/>
    </location>
    <ligand>
        <name>ATP</name>
        <dbReference type="ChEBI" id="CHEBI:30616"/>
        <label>1</label>
    </ligand>
</feature>
<feature type="binding site" evidence="17">
    <location>
        <position position="782"/>
    </location>
    <ligand>
        <name>ATP</name>
        <dbReference type="ChEBI" id="CHEBI:30616"/>
        <label>2</label>
    </ligand>
</feature>
<keyword evidence="10 17" id="KW-0067">ATP-binding</keyword>
<keyword evidence="9 17" id="KW-0547">Nucleotide-binding</keyword>
<sequence>MPKNSNIKKVLVIGSGPIVIGQAAEFDYSGTQACKSLREEGIEVVLINSNPATIMTDKQSADKVYIEPITLEFVKKIIYKEKPDGILASLGGQTGLNMAVQLAEDGILDEMNIELLGTSLASIKKAEDRELFKETMEKINEKVAPSTIVTNLQDAIEFAEKIGFPIIIRPAYTLGGSGGGIANNMEEFKYICGKGLKLSMISQVLLEQSVAGWKEIEYEVMRDRNDNCIIICNMENFDPVGVHTGDSIVVAPCQTLSDVEAQMLRTASIKIISALGIEGGCNIQFALNPNSFEYVVIEVNPRVSRSSALASKATGYPIARVTAKIAIGMTLDEIKNSVTKTTSACFEPAIDYVVTKVPRWPFDKFANADRSLGTQMKATGEVMAIGRTFEESLLKAIDSLDIKFNYQLGLSLFDNMSREELVEYVKNPSDQRIFAICKALQKGVSAGEIVRITRIDEFFIRKLKKIVKLGEEITNAGIAFLDYDLYSRAKKIGFGDSYIANLANVSVEEIIALRKKYPIKPVYKIVDTCAGEFEAVTPYFYSTYEEKDDVEETSGDKVLVIGSGPIRIGQGIEFDYCSVHSVETLKELGIESIIINNNPETVSTDFDTADKLYFEPLTKECVLDIIEKEKPLGVIVQFGGQTAINLAETLHSEGVNILGTSVESIDVAEDREKFLQLLATLNIPIPEGSTAFSFEQAREIANKIGYPVLVRPSYVLGGRAMEVVYNDKVLEEYITMATEISTEHPILIDKYIVGREIEVDGICDGNEVLIPGIMEHVERAGVHSGDSIAVYPPRNLSQKVKDTIEDYTIRLAKALKVVGLFNIQFVMDKDETVYVIEVNPRASRTVPIMSKITGIPMVSVATKLIMGKTLSELNYKPGLAKEADYYAVKAPVFSFAKLTTVDTFLGPEMKSTGEVMGVDKDYYNALYKAIAASGMLIPSGGNVLLSVADRDKEECVEIAKKLLELGFVLSATPGTYEALKNANLPVQLIEDENLLNCIKEDKIKLVINTPTRGKIPERKGFILRRTSMEYNIPCITSLDTTNAVLSILERLIANNRAEIYSLDEYSVFYNT</sequence>
<dbReference type="InterPro" id="IPR006275">
    <property type="entry name" value="CPSase_lsu"/>
</dbReference>
<feature type="binding site" evidence="17">
    <location>
        <position position="824"/>
    </location>
    <ligand>
        <name>ATP</name>
        <dbReference type="ChEBI" id="CHEBI:30616"/>
        <label>2</label>
    </ligand>
</feature>
<organism evidence="18 19">
    <name type="scientific">Ruminiclostridium herbifermentans</name>
    <dbReference type="NCBI Taxonomy" id="2488810"/>
    <lineage>
        <taxon>Bacteria</taxon>
        <taxon>Bacillati</taxon>
        <taxon>Bacillota</taxon>
        <taxon>Clostridia</taxon>
        <taxon>Eubacteriales</taxon>
        <taxon>Oscillospiraceae</taxon>
        <taxon>Ruminiclostridium</taxon>
    </lineage>
</organism>
<feature type="binding site" evidence="17">
    <location>
        <position position="298"/>
    </location>
    <ligand>
        <name>Mn(2+)</name>
        <dbReference type="ChEBI" id="CHEBI:29035"/>
        <label>1</label>
    </ligand>
</feature>
<dbReference type="HAMAP" id="MF_01210_B">
    <property type="entry name" value="CPSase_L_chain_B"/>
    <property type="match status" value="1"/>
</dbReference>
<feature type="binding site" evidence="17">
    <location>
        <position position="298"/>
    </location>
    <ligand>
        <name>ATP</name>
        <dbReference type="ChEBI" id="CHEBI:30616"/>
        <label>1</label>
    </ligand>
</feature>
<evidence type="ECO:0000313" key="18">
    <source>
        <dbReference type="EMBL" id="QNU67513.1"/>
    </source>
</evidence>
<dbReference type="PRINTS" id="PR00098">
    <property type="entry name" value="CPSASE"/>
</dbReference>
<dbReference type="UniPathway" id="UPA00070">
    <property type="reaction ID" value="UER00115"/>
</dbReference>
<dbReference type="PROSITE" id="PS50975">
    <property type="entry name" value="ATP_GRASP"/>
    <property type="match status" value="2"/>
</dbReference>
<dbReference type="InterPro" id="IPR016185">
    <property type="entry name" value="PreATP-grasp_dom_sf"/>
</dbReference>
<feature type="binding site" evidence="17">
    <location>
        <position position="298"/>
    </location>
    <ligand>
        <name>Mn(2+)</name>
        <dbReference type="ChEBI" id="CHEBI:29035"/>
        <label>2</label>
    </ligand>
</feature>
<keyword evidence="6 17" id="KW-0028">Amino-acid biosynthesis</keyword>
<keyword evidence="13" id="KW-0464">Manganese</keyword>
<feature type="binding site" evidence="17">
    <location>
        <position position="284"/>
    </location>
    <ligand>
        <name>Mn(2+)</name>
        <dbReference type="ChEBI" id="CHEBI:29035"/>
        <label>1</label>
    </ligand>
</feature>
<feature type="binding site" evidence="17">
    <location>
        <position position="210"/>
    </location>
    <ligand>
        <name>ATP</name>
        <dbReference type="ChEBI" id="CHEBI:30616"/>
        <label>1</label>
    </ligand>
</feature>
<dbReference type="InterPro" id="IPR013815">
    <property type="entry name" value="ATP_grasp_subdomain_1"/>
</dbReference>
<dbReference type="Gene3D" id="3.40.50.1380">
    <property type="entry name" value="Methylglyoxal synthase-like domain"/>
    <property type="match status" value="1"/>
</dbReference>
<feature type="binding site" evidence="17">
    <location>
        <position position="824"/>
    </location>
    <ligand>
        <name>Mg(2+)</name>
        <dbReference type="ChEBI" id="CHEBI:18420"/>
        <label>3</label>
    </ligand>
</feature>
<comment type="function">
    <text evidence="16">Small subunit of the glutamine-dependent carbamoyl phosphate synthetase (CPSase). CPSase catalyzes the formation of carbamoyl phosphate from the ammonia moiety of glutamine, carbonate, and phosphate donated by ATP, constituting the first step of the biosynthetic pathway leading to pyrimidine nucleotides. The large subunit (synthetase) binds the substrates ammonia (free or transferred from glutamine from the small subunit), hydrogencarbonate and ATP and carries out an ATP-coupled ligase reaction, activating hydrogencarbonate by forming carboxy phosphate which reacts with ammonia to form carbamoyl phosphate.</text>
</comment>
<dbReference type="EC" id="6.3.5.5" evidence="17"/>
<evidence type="ECO:0000256" key="9">
    <source>
        <dbReference type="ARBA" id="ARBA00022741"/>
    </source>
</evidence>
<feature type="binding site" evidence="17">
    <location>
        <position position="176"/>
    </location>
    <ligand>
        <name>ATP</name>
        <dbReference type="ChEBI" id="CHEBI:30616"/>
        <label>1</label>
    </ligand>
</feature>
<dbReference type="InterPro" id="IPR036914">
    <property type="entry name" value="MGS-like_dom_sf"/>
</dbReference>
<keyword evidence="19" id="KW-1185">Reference proteome</keyword>
<evidence type="ECO:0000256" key="11">
    <source>
        <dbReference type="ARBA" id="ARBA00022842"/>
    </source>
</evidence>
<dbReference type="GO" id="GO:0004088">
    <property type="term" value="F:carbamoyl-phosphate synthase (glutamine-hydrolyzing) activity"/>
    <property type="evidence" value="ECO:0007669"/>
    <property type="project" value="UniProtKB-UniRule"/>
</dbReference>